<evidence type="ECO:0000313" key="1">
    <source>
        <dbReference type="EMBL" id="KIY97859.1"/>
    </source>
</evidence>
<dbReference type="SUPFAM" id="SSF56112">
    <property type="entry name" value="Protein kinase-like (PK-like)"/>
    <property type="match status" value="1"/>
</dbReference>
<dbReference type="GeneID" id="25727230"/>
<proteinExistence type="predicted"/>
<sequence>MLRKMKAREYALPESLGLSAPCVSLLRRLLEPDENARIVMEEIMQDPWFLTDLPPDALRMNDRYLASSRPCTQTEAQIRAIVQAATADHEPRWGDQLNQ</sequence>
<gene>
    <name evidence="1" type="ORF">MNEG_10101</name>
</gene>
<name>A0A0D2M2I7_9CHLO</name>
<dbReference type="Proteomes" id="UP000054498">
    <property type="component" value="Unassembled WGS sequence"/>
</dbReference>
<dbReference type="KEGG" id="mng:MNEG_10101"/>
<organism evidence="1 2">
    <name type="scientific">Monoraphidium neglectum</name>
    <dbReference type="NCBI Taxonomy" id="145388"/>
    <lineage>
        <taxon>Eukaryota</taxon>
        <taxon>Viridiplantae</taxon>
        <taxon>Chlorophyta</taxon>
        <taxon>core chlorophytes</taxon>
        <taxon>Chlorophyceae</taxon>
        <taxon>CS clade</taxon>
        <taxon>Sphaeropleales</taxon>
        <taxon>Selenastraceae</taxon>
        <taxon>Monoraphidium</taxon>
    </lineage>
</organism>
<accession>A0A0D2M2I7</accession>
<keyword evidence="1" id="KW-0808">Transferase</keyword>
<keyword evidence="2" id="KW-1185">Reference proteome</keyword>
<dbReference type="Gene3D" id="1.10.510.10">
    <property type="entry name" value="Transferase(Phosphotransferase) domain 1"/>
    <property type="match status" value="1"/>
</dbReference>
<evidence type="ECO:0000313" key="2">
    <source>
        <dbReference type="Proteomes" id="UP000054498"/>
    </source>
</evidence>
<keyword evidence="1" id="KW-0418">Kinase</keyword>
<dbReference type="EMBL" id="KK102398">
    <property type="protein sequence ID" value="KIY97859.1"/>
    <property type="molecule type" value="Genomic_DNA"/>
</dbReference>
<protein>
    <submittedName>
        <fullName evidence="1">Snf1-like ser/thr protein kinase</fullName>
    </submittedName>
</protein>
<dbReference type="AlphaFoldDB" id="A0A0D2M2I7"/>
<dbReference type="GO" id="GO:0016301">
    <property type="term" value="F:kinase activity"/>
    <property type="evidence" value="ECO:0007669"/>
    <property type="project" value="UniProtKB-KW"/>
</dbReference>
<dbReference type="InterPro" id="IPR011009">
    <property type="entry name" value="Kinase-like_dom_sf"/>
</dbReference>
<dbReference type="RefSeq" id="XP_013896879.1">
    <property type="nucleotide sequence ID" value="XM_014041425.1"/>
</dbReference>
<reference evidence="1 2" key="1">
    <citation type="journal article" date="2013" name="BMC Genomics">
        <title>Reconstruction of the lipid metabolism for the microalga Monoraphidium neglectum from its genome sequence reveals characteristics suitable for biofuel production.</title>
        <authorList>
            <person name="Bogen C."/>
            <person name="Al-Dilaimi A."/>
            <person name="Albersmeier A."/>
            <person name="Wichmann J."/>
            <person name="Grundmann M."/>
            <person name="Rupp O."/>
            <person name="Lauersen K.J."/>
            <person name="Blifernez-Klassen O."/>
            <person name="Kalinowski J."/>
            <person name="Goesmann A."/>
            <person name="Mussgnug J.H."/>
            <person name="Kruse O."/>
        </authorList>
    </citation>
    <scope>NUCLEOTIDE SEQUENCE [LARGE SCALE GENOMIC DNA]</scope>
    <source>
        <strain evidence="1 2">SAG 48.87</strain>
    </source>
</reference>
<dbReference type="OrthoDB" id="1725641at2759"/>